<dbReference type="AlphaFoldDB" id="A0A812R3M4"/>
<dbReference type="PROSITE" id="PS51858">
    <property type="entry name" value="PPPDE"/>
    <property type="match status" value="1"/>
</dbReference>
<dbReference type="GO" id="GO:0016579">
    <property type="term" value="P:protein deubiquitination"/>
    <property type="evidence" value="ECO:0007669"/>
    <property type="project" value="TreeGrafter"/>
</dbReference>
<dbReference type="GO" id="GO:0101005">
    <property type="term" value="F:deubiquitinase activity"/>
    <property type="evidence" value="ECO:0007669"/>
    <property type="project" value="TreeGrafter"/>
</dbReference>
<proteinExistence type="inferred from homology"/>
<keyword evidence="3" id="KW-0378">Hydrolase</keyword>
<evidence type="ECO:0000256" key="3">
    <source>
        <dbReference type="ARBA" id="ARBA00022801"/>
    </source>
</evidence>
<protein>
    <recommendedName>
        <fullName evidence="4">PPPDE domain-containing protein</fullName>
    </recommendedName>
</protein>
<dbReference type="PANTHER" id="PTHR12378:SF80">
    <property type="entry name" value="IP06716P-RELATED"/>
    <property type="match status" value="1"/>
</dbReference>
<comment type="similarity">
    <text evidence="1">Belongs to the DeSI family.</text>
</comment>
<dbReference type="InterPro" id="IPR008580">
    <property type="entry name" value="PPPDE_dom"/>
</dbReference>
<dbReference type="EMBL" id="CAJNIZ010018991">
    <property type="protein sequence ID" value="CAE7419370.1"/>
    <property type="molecule type" value="Genomic_DNA"/>
</dbReference>
<evidence type="ECO:0000313" key="6">
    <source>
        <dbReference type="Proteomes" id="UP000649617"/>
    </source>
</evidence>
<accession>A0A812R3M4</accession>
<reference evidence="5" key="1">
    <citation type="submission" date="2021-02" db="EMBL/GenBank/DDBJ databases">
        <authorList>
            <person name="Dougan E. K."/>
            <person name="Rhodes N."/>
            <person name="Thang M."/>
            <person name="Chan C."/>
        </authorList>
    </citation>
    <scope>NUCLEOTIDE SEQUENCE</scope>
</reference>
<dbReference type="PANTHER" id="PTHR12378">
    <property type="entry name" value="DESUMOYLATING ISOPEPTIDASE"/>
    <property type="match status" value="1"/>
</dbReference>
<feature type="domain" description="PPPDE" evidence="4">
    <location>
        <begin position="7"/>
        <end position="161"/>
    </location>
</feature>
<evidence type="ECO:0000256" key="1">
    <source>
        <dbReference type="ARBA" id="ARBA00008140"/>
    </source>
</evidence>
<dbReference type="Proteomes" id="UP000649617">
    <property type="component" value="Unassembled WGS sequence"/>
</dbReference>
<evidence type="ECO:0000313" key="5">
    <source>
        <dbReference type="EMBL" id="CAE7419370.1"/>
    </source>
</evidence>
<dbReference type="SMART" id="SM01179">
    <property type="entry name" value="DUF862"/>
    <property type="match status" value="1"/>
</dbReference>
<dbReference type="Pfam" id="PF05903">
    <property type="entry name" value="Peptidase_C97"/>
    <property type="match status" value="1"/>
</dbReference>
<feature type="non-terminal residue" evidence="5">
    <location>
        <position position="176"/>
    </location>
</feature>
<dbReference type="Gene3D" id="3.90.1720.30">
    <property type="entry name" value="PPPDE domains"/>
    <property type="match status" value="1"/>
</dbReference>
<dbReference type="InterPro" id="IPR042266">
    <property type="entry name" value="PPPDE_sf"/>
</dbReference>
<keyword evidence="6" id="KW-1185">Reference proteome</keyword>
<dbReference type="OrthoDB" id="412286at2759"/>
<evidence type="ECO:0000256" key="2">
    <source>
        <dbReference type="ARBA" id="ARBA00022670"/>
    </source>
</evidence>
<organism evidence="5 6">
    <name type="scientific">Symbiodinium pilosum</name>
    <name type="common">Dinoflagellate</name>
    <dbReference type="NCBI Taxonomy" id="2952"/>
    <lineage>
        <taxon>Eukaryota</taxon>
        <taxon>Sar</taxon>
        <taxon>Alveolata</taxon>
        <taxon>Dinophyceae</taxon>
        <taxon>Suessiales</taxon>
        <taxon>Symbiodiniaceae</taxon>
        <taxon>Symbiodinium</taxon>
    </lineage>
</organism>
<dbReference type="GO" id="GO:0006508">
    <property type="term" value="P:proteolysis"/>
    <property type="evidence" value="ECO:0007669"/>
    <property type="project" value="UniProtKB-KW"/>
</dbReference>
<sequence>PGRSQAERVFVRVYDLGNTFLTRWPNAVAKGYGAFHSGVEVYGMEWSFGMTVDNWSTGVAANLPGHHPDHCFRETLSMGCTTLSKGQVTELIREMTIEWKGRTYDVLSRNCHHFSDEFCRRLGVAPLPDWVNKLAGTTASAAGVIEGVSQSTGKMASDVAWLFTSAAGGIYSAAPS</sequence>
<name>A0A812R3M4_SYMPI</name>
<keyword evidence="2" id="KW-0645">Protease</keyword>
<gene>
    <name evidence="5" type="ORF">SPIL2461_LOCUS10320</name>
</gene>
<comment type="caution">
    <text evidence="5">The sequence shown here is derived from an EMBL/GenBank/DDBJ whole genome shotgun (WGS) entry which is preliminary data.</text>
</comment>
<evidence type="ECO:0000259" key="4">
    <source>
        <dbReference type="PROSITE" id="PS51858"/>
    </source>
</evidence>